<dbReference type="Pfam" id="PF00005">
    <property type="entry name" value="ABC_tran"/>
    <property type="match status" value="2"/>
</dbReference>
<gene>
    <name evidence="4" type="ORF">SAMN02745110_00405</name>
</gene>
<dbReference type="InterPro" id="IPR027417">
    <property type="entry name" value="P-loop_NTPase"/>
</dbReference>
<dbReference type="PANTHER" id="PTHR42855:SF2">
    <property type="entry name" value="DRUG RESISTANCE ABC TRANSPORTER,ATP-BINDING PROTEIN"/>
    <property type="match status" value="1"/>
</dbReference>
<dbReference type="AlphaFoldDB" id="A0A1T4KIQ8"/>
<sequence length="574" mass="65515">MKLFGETEHDDYLCMIHPAYRKGEDYMSLIKVSNLTFCYEGSFDNIFDNVSFLVDTDWKLGFVGRNGKGKTTFLKILQGELEYEGAISKSVEFDYFPYTFDKDDKEITAIDLMDKWKPGVEFWRVMIELSELKLDSEILYRPFITLSHGERTKVMLSVLFSGDNDFLLIDEPTNHVDITGRDIIKDYLARKKGFILVSHDRDLLDECVDHVLVLNRSSIEVQTGNFSSWLENKEKTDAFKLAENEKHKKEIVKLKIAADRMSRWAIKNESTKIGFDPLKEPERCISTRSYIGAKTKKMQSRVKSVQNRIQKEIDEKEGLLADIESICELKINPLTHYKDTLIVCKDVSIGYSDSRVEVSSECSDSRSDGTNRDSGDKVDVISGISFKLNRGDRMFISGQNGCGKSSLIKAILKKLGKEEASAENIKISGEMYLASDLTVSYINQDTSRIKGKLKDYALNEGVDYTLLLTLLRKLDLNAVQFEKDISEFSEGQKKKVLIATSLITPAHIYIWDEPLNYIDVFSRMQLEKLIERYKPTMIIVEHDKYFGSKLATTELKISDGTVKFISEVSTTEGL</sequence>
<organism evidence="4 5">
    <name type="scientific">Eubacterium ruminantium</name>
    <dbReference type="NCBI Taxonomy" id="42322"/>
    <lineage>
        <taxon>Bacteria</taxon>
        <taxon>Bacillati</taxon>
        <taxon>Bacillota</taxon>
        <taxon>Clostridia</taxon>
        <taxon>Eubacteriales</taxon>
        <taxon>Eubacteriaceae</taxon>
        <taxon>Eubacterium</taxon>
    </lineage>
</organism>
<dbReference type="PROSITE" id="PS50893">
    <property type="entry name" value="ABC_TRANSPORTER_2"/>
    <property type="match status" value="2"/>
</dbReference>
<reference evidence="4 5" key="1">
    <citation type="submission" date="2017-02" db="EMBL/GenBank/DDBJ databases">
        <authorList>
            <person name="Peterson S.W."/>
        </authorList>
    </citation>
    <scope>NUCLEOTIDE SEQUENCE [LARGE SCALE GENOMIC DNA]</scope>
    <source>
        <strain evidence="4 5">ATCC 17233</strain>
    </source>
</reference>
<dbReference type="InterPro" id="IPR051309">
    <property type="entry name" value="ABCF_ATPase"/>
</dbReference>
<keyword evidence="5" id="KW-1185">Reference proteome</keyword>
<evidence type="ECO:0000256" key="2">
    <source>
        <dbReference type="ARBA" id="ARBA00022840"/>
    </source>
</evidence>
<dbReference type="CDD" id="cd03221">
    <property type="entry name" value="ABCF_EF-3"/>
    <property type="match status" value="1"/>
</dbReference>
<dbReference type="GO" id="GO:0016887">
    <property type="term" value="F:ATP hydrolysis activity"/>
    <property type="evidence" value="ECO:0007669"/>
    <property type="project" value="InterPro"/>
</dbReference>
<dbReference type="InterPro" id="IPR017871">
    <property type="entry name" value="ABC_transporter-like_CS"/>
</dbReference>
<dbReference type="InterPro" id="IPR003593">
    <property type="entry name" value="AAA+_ATPase"/>
</dbReference>
<keyword evidence="2 4" id="KW-0067">ATP-binding</keyword>
<protein>
    <submittedName>
        <fullName evidence="4">Lincosamide and streptogramin A transport system ATP-binding/permease protein</fullName>
    </submittedName>
</protein>
<dbReference type="SMART" id="SM00382">
    <property type="entry name" value="AAA"/>
    <property type="match status" value="2"/>
</dbReference>
<dbReference type="GO" id="GO:0005524">
    <property type="term" value="F:ATP binding"/>
    <property type="evidence" value="ECO:0007669"/>
    <property type="project" value="UniProtKB-KW"/>
</dbReference>
<evidence type="ECO:0000313" key="5">
    <source>
        <dbReference type="Proteomes" id="UP000189857"/>
    </source>
</evidence>
<name>A0A1T4KIQ8_9FIRM</name>
<evidence type="ECO:0000313" key="4">
    <source>
        <dbReference type="EMBL" id="SJZ42332.1"/>
    </source>
</evidence>
<feature type="domain" description="ABC transporter" evidence="3">
    <location>
        <begin position="30"/>
        <end position="242"/>
    </location>
</feature>
<dbReference type="Gene3D" id="3.40.50.300">
    <property type="entry name" value="P-loop containing nucleotide triphosphate hydrolases"/>
    <property type="match status" value="2"/>
</dbReference>
<evidence type="ECO:0000259" key="3">
    <source>
        <dbReference type="PROSITE" id="PS50893"/>
    </source>
</evidence>
<dbReference type="SUPFAM" id="SSF52540">
    <property type="entry name" value="P-loop containing nucleoside triphosphate hydrolases"/>
    <property type="match status" value="2"/>
</dbReference>
<dbReference type="EMBL" id="FUXA01000004">
    <property type="protein sequence ID" value="SJZ42332.1"/>
    <property type="molecule type" value="Genomic_DNA"/>
</dbReference>
<dbReference type="PROSITE" id="PS00211">
    <property type="entry name" value="ABC_TRANSPORTER_1"/>
    <property type="match status" value="1"/>
</dbReference>
<evidence type="ECO:0000256" key="1">
    <source>
        <dbReference type="ARBA" id="ARBA00022741"/>
    </source>
</evidence>
<accession>A0A1T4KIQ8</accession>
<dbReference type="InterPro" id="IPR003439">
    <property type="entry name" value="ABC_transporter-like_ATP-bd"/>
</dbReference>
<keyword evidence="1" id="KW-0547">Nucleotide-binding</keyword>
<dbReference type="Proteomes" id="UP000189857">
    <property type="component" value="Unassembled WGS sequence"/>
</dbReference>
<proteinExistence type="predicted"/>
<dbReference type="PANTHER" id="PTHR42855">
    <property type="entry name" value="ABC TRANSPORTER ATP-BINDING SUBUNIT"/>
    <property type="match status" value="1"/>
</dbReference>
<feature type="domain" description="ABC transporter" evidence="3">
    <location>
        <begin position="365"/>
        <end position="574"/>
    </location>
</feature>